<accession>A0A816JXH5</accession>
<dbReference type="InterPro" id="IPR001878">
    <property type="entry name" value="Znf_CCHC"/>
</dbReference>
<sequence length="300" mass="33234">MGQFYSDPPSQGTLHNIVNGIWSKNYRDIVVSKMEGFSFLFRIPNVATRNRVINQGLWQIEGQTMFVDKWEPGVVPVKPELTSAPIWLELRNVPFQFFNEDGLERIAGLVGHPKRLHPMTANKTNLEVAKVFTVIDPRKPLPEAVNAQFESGEICRVLVSSPWMLPLCDFCKEIGHNAKRCPRATKSCSFCASSDHVLAACPSKPKQGLPGRKTRRGRSKEKKSWAPVEVQNPALMGAQKILDAPDTAKVAGSAHVEQSHLSARSDYTAGASSNVISQSSKSEMILHSKPEVKLAPRQII</sequence>
<evidence type="ECO:0000256" key="1">
    <source>
        <dbReference type="SAM" id="MobiDB-lite"/>
    </source>
</evidence>
<dbReference type="AlphaFoldDB" id="A0A816JXH5"/>
<feature type="compositionally biased region" description="Basic residues" evidence="1">
    <location>
        <begin position="212"/>
        <end position="221"/>
    </location>
</feature>
<evidence type="ECO:0000313" key="3">
    <source>
        <dbReference type="EMBL" id="CAF1893463.1"/>
    </source>
</evidence>
<dbReference type="Proteomes" id="UP001295469">
    <property type="component" value="Chromosome C02"/>
</dbReference>
<organism evidence="3">
    <name type="scientific">Brassica napus</name>
    <name type="common">Rape</name>
    <dbReference type="NCBI Taxonomy" id="3708"/>
    <lineage>
        <taxon>Eukaryota</taxon>
        <taxon>Viridiplantae</taxon>
        <taxon>Streptophyta</taxon>
        <taxon>Embryophyta</taxon>
        <taxon>Tracheophyta</taxon>
        <taxon>Spermatophyta</taxon>
        <taxon>Magnoliopsida</taxon>
        <taxon>eudicotyledons</taxon>
        <taxon>Gunneridae</taxon>
        <taxon>Pentapetalae</taxon>
        <taxon>rosids</taxon>
        <taxon>malvids</taxon>
        <taxon>Brassicales</taxon>
        <taxon>Brassicaceae</taxon>
        <taxon>Brassiceae</taxon>
        <taxon>Brassica</taxon>
    </lineage>
</organism>
<dbReference type="SUPFAM" id="SSF57756">
    <property type="entry name" value="Retrovirus zinc finger-like domains"/>
    <property type="match status" value="1"/>
</dbReference>
<protein>
    <submittedName>
        <fullName evidence="3">(rape) hypothetical protein</fullName>
    </submittedName>
</protein>
<name>A0A816JXH5_BRANA</name>
<dbReference type="Gene3D" id="4.10.60.10">
    <property type="entry name" value="Zinc finger, CCHC-type"/>
    <property type="match status" value="1"/>
</dbReference>
<gene>
    <name evidence="3" type="ORF">DARMORV10_C02P14750.1</name>
</gene>
<dbReference type="SMART" id="SM00343">
    <property type="entry name" value="ZnF_C2HC"/>
    <property type="match status" value="2"/>
</dbReference>
<dbReference type="Pfam" id="PF14111">
    <property type="entry name" value="DUF4283"/>
    <property type="match status" value="1"/>
</dbReference>
<dbReference type="EMBL" id="HG994366">
    <property type="protein sequence ID" value="CAF1893463.1"/>
    <property type="molecule type" value="Genomic_DNA"/>
</dbReference>
<proteinExistence type="predicted"/>
<reference evidence="3" key="1">
    <citation type="submission" date="2021-01" db="EMBL/GenBank/DDBJ databases">
        <authorList>
            <consortium name="Genoscope - CEA"/>
            <person name="William W."/>
        </authorList>
    </citation>
    <scope>NUCLEOTIDE SEQUENCE</scope>
</reference>
<feature type="domain" description="CCHC-type" evidence="2">
    <location>
        <begin position="167"/>
        <end position="183"/>
    </location>
</feature>
<dbReference type="PANTHER" id="PTHR31286:SF55">
    <property type="entry name" value="DUF4283 DOMAIN-CONTAINING PROTEIN"/>
    <property type="match status" value="1"/>
</dbReference>
<dbReference type="GO" id="GO:0008270">
    <property type="term" value="F:zinc ion binding"/>
    <property type="evidence" value="ECO:0007669"/>
    <property type="project" value="InterPro"/>
</dbReference>
<dbReference type="PANTHER" id="PTHR31286">
    <property type="entry name" value="GLYCINE-RICH CELL WALL STRUCTURAL PROTEIN 1.8-LIKE"/>
    <property type="match status" value="1"/>
</dbReference>
<feature type="region of interest" description="Disordered" evidence="1">
    <location>
        <begin position="203"/>
        <end position="225"/>
    </location>
</feature>
<dbReference type="InterPro" id="IPR040256">
    <property type="entry name" value="At4g02000-like"/>
</dbReference>
<feature type="domain" description="CCHC-type" evidence="2">
    <location>
        <begin position="187"/>
        <end position="203"/>
    </location>
</feature>
<dbReference type="InterPro" id="IPR036875">
    <property type="entry name" value="Znf_CCHC_sf"/>
</dbReference>
<evidence type="ECO:0000259" key="2">
    <source>
        <dbReference type="SMART" id="SM00343"/>
    </source>
</evidence>
<dbReference type="GO" id="GO:0003676">
    <property type="term" value="F:nucleic acid binding"/>
    <property type="evidence" value="ECO:0007669"/>
    <property type="project" value="InterPro"/>
</dbReference>
<dbReference type="InterPro" id="IPR025558">
    <property type="entry name" value="DUF4283"/>
</dbReference>